<comment type="caution">
    <text evidence="1">The sequence shown here is derived from an EMBL/GenBank/DDBJ whole genome shotgun (WGS) entry which is preliminary data.</text>
</comment>
<accession>A0ABR1NIU1</accession>
<sequence>MLHFNQLGGGLPLVAKLVGSLRPRVLLVLGCWTQRTGCNVKGLRAVALQTVALVFIAGRGTVGWVVGAERLRAVACAPAHLLPRVLRMRARARAGRVGEAVHVDERRVAGLQRRGAARNGSTHCAGGGRRGRRGCTGMFVRNGRDWRHVGTEVVGVVVVIVG</sequence>
<dbReference type="EMBL" id="JBBPBF010000002">
    <property type="protein sequence ID" value="KAK7615098.1"/>
    <property type="molecule type" value="Genomic_DNA"/>
</dbReference>
<organism evidence="1 2">
    <name type="scientific">Phyllosticta paracitricarpa</name>
    <dbReference type="NCBI Taxonomy" id="2016321"/>
    <lineage>
        <taxon>Eukaryota</taxon>
        <taxon>Fungi</taxon>
        <taxon>Dikarya</taxon>
        <taxon>Ascomycota</taxon>
        <taxon>Pezizomycotina</taxon>
        <taxon>Dothideomycetes</taxon>
        <taxon>Dothideomycetes incertae sedis</taxon>
        <taxon>Botryosphaeriales</taxon>
        <taxon>Phyllostictaceae</taxon>
        <taxon>Phyllosticta</taxon>
    </lineage>
</organism>
<dbReference type="Proteomes" id="UP001367316">
    <property type="component" value="Unassembled WGS sequence"/>
</dbReference>
<gene>
    <name evidence="1" type="ORF">JOL62DRAFT_141286</name>
</gene>
<proteinExistence type="predicted"/>
<reference evidence="1 2" key="1">
    <citation type="submission" date="2024-04" db="EMBL/GenBank/DDBJ databases">
        <title>Phyllosticta paracitricarpa is synonymous to the EU quarantine fungus P. citricarpa based on phylogenomic analyses.</title>
        <authorList>
            <consortium name="Lawrence Berkeley National Laboratory"/>
            <person name="Van ingen-buijs V.A."/>
            <person name="Van westerhoven A.C."/>
            <person name="Haridas S."/>
            <person name="Skiadas P."/>
            <person name="Martin F."/>
            <person name="Groenewald J.Z."/>
            <person name="Crous P.W."/>
            <person name="Seidl M.F."/>
        </authorList>
    </citation>
    <scope>NUCLEOTIDE SEQUENCE [LARGE SCALE GENOMIC DNA]</scope>
    <source>
        <strain evidence="1 2">CBS 141358</strain>
    </source>
</reference>
<keyword evidence="2" id="KW-1185">Reference proteome</keyword>
<evidence type="ECO:0000313" key="2">
    <source>
        <dbReference type="Proteomes" id="UP001367316"/>
    </source>
</evidence>
<evidence type="ECO:0000313" key="1">
    <source>
        <dbReference type="EMBL" id="KAK7615098.1"/>
    </source>
</evidence>
<protein>
    <submittedName>
        <fullName evidence="1">Uncharacterized protein</fullName>
    </submittedName>
</protein>
<name>A0ABR1NIU1_9PEZI</name>